<feature type="transmembrane region" description="Helical" evidence="1">
    <location>
        <begin position="27"/>
        <end position="51"/>
    </location>
</feature>
<organism evidence="2 3">
    <name type="scientific">Laspinema olomoucense D3b</name>
    <dbReference type="NCBI Taxonomy" id="2953688"/>
    <lineage>
        <taxon>Bacteria</taxon>
        <taxon>Bacillati</taxon>
        <taxon>Cyanobacteriota</taxon>
        <taxon>Cyanophyceae</taxon>
        <taxon>Oscillatoriophycideae</taxon>
        <taxon>Oscillatoriales</taxon>
        <taxon>Laspinemataceae</taxon>
        <taxon>Laspinema</taxon>
        <taxon>Laspinema olomoucense</taxon>
    </lineage>
</organism>
<keyword evidence="1" id="KW-0472">Membrane</keyword>
<name>A0ABT2NFK4_9CYAN</name>
<protein>
    <submittedName>
        <fullName evidence="2">DUF5989 family protein</fullName>
    </submittedName>
</protein>
<evidence type="ECO:0000256" key="1">
    <source>
        <dbReference type="SAM" id="Phobius"/>
    </source>
</evidence>
<accession>A0ABT2NFK4</accession>
<comment type="caution">
    <text evidence="2">The sequence shown here is derived from an EMBL/GenBank/DDBJ whole genome shotgun (WGS) entry which is preliminary data.</text>
</comment>
<evidence type="ECO:0000313" key="3">
    <source>
        <dbReference type="Proteomes" id="UP001525961"/>
    </source>
</evidence>
<dbReference type="EMBL" id="JAMXFA010000038">
    <property type="protein sequence ID" value="MCT7980475.1"/>
    <property type="molecule type" value="Genomic_DNA"/>
</dbReference>
<proteinExistence type="predicted"/>
<reference evidence="2 3" key="1">
    <citation type="journal article" date="2022" name="Front. Microbiol.">
        <title>High genomic differentiation and limited gene flow indicate recent cryptic speciation within the genus Laspinema (cyanobacteria).</title>
        <authorList>
            <person name="Stanojkovic A."/>
            <person name="Skoupy S."/>
            <person name="Skaloud P."/>
            <person name="Dvorak P."/>
        </authorList>
    </citation>
    <scope>NUCLEOTIDE SEQUENCE [LARGE SCALE GENOMIC DNA]</scope>
    <source>
        <strain evidence="2 3">D3b</strain>
    </source>
</reference>
<keyword evidence="1" id="KW-1133">Transmembrane helix</keyword>
<keyword evidence="1" id="KW-0812">Transmembrane</keyword>
<gene>
    <name evidence="2" type="ORF">NG792_22385</name>
</gene>
<dbReference type="InterPro" id="IPR046031">
    <property type="entry name" value="DUF5989"/>
</dbReference>
<keyword evidence="3" id="KW-1185">Reference proteome</keyword>
<dbReference type="Pfam" id="PF19451">
    <property type="entry name" value="DUF5989"/>
    <property type="match status" value="1"/>
</dbReference>
<dbReference type="Proteomes" id="UP001525961">
    <property type="component" value="Unassembled WGS sequence"/>
</dbReference>
<dbReference type="RefSeq" id="WP_261198771.1">
    <property type="nucleotide sequence ID" value="NZ_JAMXFA010000038.1"/>
</dbReference>
<sequence>MFESIWDFIKDLWGFLRERKKYWMAPLIITLVLLGGVIVLTQASAIAPFIYTLF</sequence>
<evidence type="ECO:0000313" key="2">
    <source>
        <dbReference type="EMBL" id="MCT7980475.1"/>
    </source>
</evidence>